<dbReference type="GO" id="GO:0008776">
    <property type="term" value="F:acetate kinase activity"/>
    <property type="evidence" value="ECO:0007669"/>
    <property type="project" value="UniProtKB-UniRule"/>
</dbReference>
<dbReference type="InterPro" id="IPR004372">
    <property type="entry name" value="Ac/propionate_kinase"/>
</dbReference>
<sequence length="406" mass="45061">MVLVVNSGSSSIKFRLYKVVQGHLEIIAEGIAERIGLDGSLTIKANGIKDTWQHDFPNHLRAVETIIASLQNLQLINKPTDIEGIGFRVVHGTNKITKPIIIDQETKMIIKEAAKLAPLHNPGALIAIEAFEKVIPQATLVAQFDTAFHQTIPEVNFIYPVPYEWYQNHQVRKYGFHGISYQFITQKMAEITGKASHKLNLIVCHLGNGASVAAIKKGVSFDTTMGFTPLAGLMMGTRSGNIDPSILAYMGKELNLNLDEVTDLLNKKSGLLGLSQFSSDMRDIENEWKKGTKLPSLAYEKYVQIAADFIVTMANRIGEPIDALVFTAGIGENSPLIRQSIIMNLPLLNLVLDNNANHEKYQEWSKISAPTSKIPIYVVRTNEELMIAQETIKLMTSQNKKLNNLV</sequence>
<evidence type="ECO:0000256" key="1">
    <source>
        <dbReference type="ARBA" id="ARBA00008748"/>
    </source>
</evidence>
<dbReference type="Proteomes" id="UP000232222">
    <property type="component" value="Chromosome"/>
</dbReference>
<evidence type="ECO:0000313" key="9">
    <source>
        <dbReference type="EMBL" id="ATZ16229.1"/>
    </source>
</evidence>
<evidence type="ECO:0000256" key="6">
    <source>
        <dbReference type="ARBA" id="ARBA00022840"/>
    </source>
</evidence>
<dbReference type="CDD" id="cd24010">
    <property type="entry name" value="ASKHA_NBD_AcK_PK"/>
    <property type="match status" value="1"/>
</dbReference>
<dbReference type="PROSITE" id="PS01075">
    <property type="entry name" value="ACETATE_KINASE_1"/>
    <property type="match status" value="1"/>
</dbReference>
<dbReference type="SUPFAM" id="SSF53067">
    <property type="entry name" value="Actin-like ATPase domain"/>
    <property type="match status" value="2"/>
</dbReference>
<dbReference type="GO" id="GO:0005524">
    <property type="term" value="F:ATP binding"/>
    <property type="evidence" value="ECO:0007669"/>
    <property type="project" value="UniProtKB-KW"/>
</dbReference>
<dbReference type="OrthoDB" id="9802453at2"/>
<evidence type="ECO:0000313" key="10">
    <source>
        <dbReference type="Proteomes" id="UP000232222"/>
    </source>
</evidence>
<evidence type="ECO:0000256" key="4">
    <source>
        <dbReference type="ARBA" id="ARBA00022741"/>
    </source>
</evidence>
<evidence type="ECO:0000256" key="8">
    <source>
        <dbReference type="RuleBase" id="RU003835"/>
    </source>
</evidence>
<comment type="pathway">
    <text evidence="7">Metabolic intermediate biosynthesis; acetyl-CoA biosynthesis; acetyl-CoA from acetate: step 1/2.</text>
</comment>
<keyword evidence="6 7" id="KW-0067">ATP-binding</keyword>
<evidence type="ECO:0000256" key="5">
    <source>
        <dbReference type="ARBA" id="ARBA00022777"/>
    </source>
</evidence>
<keyword evidence="7" id="KW-0963">Cytoplasm</keyword>
<accession>A0A2K8NQY7</accession>
<keyword evidence="7" id="KW-0460">Magnesium</keyword>
<dbReference type="PIRSF" id="PIRSF000722">
    <property type="entry name" value="Acetate_prop_kin"/>
    <property type="match status" value="1"/>
</dbReference>
<name>A0A2K8NQY7_9MOLU</name>
<dbReference type="GO" id="GO:0005737">
    <property type="term" value="C:cytoplasm"/>
    <property type="evidence" value="ECO:0007669"/>
    <property type="project" value="UniProtKB-SubCell"/>
</dbReference>
<dbReference type="Pfam" id="PF00871">
    <property type="entry name" value="Acetate_kinase"/>
    <property type="match status" value="1"/>
</dbReference>
<keyword evidence="2 7" id="KW-0808">Transferase</keyword>
<comment type="subcellular location">
    <subcellularLocation>
        <location evidence="7">Cytoplasm</location>
    </subcellularLocation>
</comment>
<reference evidence="9 10" key="1">
    <citation type="submission" date="2017-11" db="EMBL/GenBank/DDBJ databases">
        <title>Genome sequence of Entomoplasma freundtii BARC 318 (ATCC 51999).</title>
        <authorList>
            <person name="Lo W.-S."/>
            <person name="Gasparich G.E."/>
            <person name="Kuo C.-H."/>
        </authorList>
    </citation>
    <scope>NUCLEOTIDE SEQUENCE [LARGE SCALE GENOMIC DNA]</scope>
    <source>
        <strain evidence="9 10">BARC 318</strain>
    </source>
</reference>
<evidence type="ECO:0000256" key="2">
    <source>
        <dbReference type="ARBA" id="ARBA00022679"/>
    </source>
</evidence>
<dbReference type="NCBIfam" id="TIGR00016">
    <property type="entry name" value="ackA"/>
    <property type="match status" value="1"/>
</dbReference>
<proteinExistence type="inferred from homology"/>
<feature type="site" description="Transition state stabilizer" evidence="7">
    <location>
        <position position="238"/>
    </location>
</feature>
<dbReference type="InterPro" id="IPR023865">
    <property type="entry name" value="Aliphatic_acid_kinase_CS"/>
</dbReference>
<evidence type="ECO:0000256" key="7">
    <source>
        <dbReference type="HAMAP-Rule" id="MF_00020"/>
    </source>
</evidence>
<dbReference type="PRINTS" id="PR00471">
    <property type="entry name" value="ACETATEKNASE"/>
</dbReference>
<dbReference type="PANTHER" id="PTHR21060">
    <property type="entry name" value="ACETATE KINASE"/>
    <property type="match status" value="1"/>
</dbReference>
<comment type="subunit">
    <text evidence="7">Homodimer.</text>
</comment>
<comment type="function">
    <text evidence="7">Catalyzes the formation of acetyl phosphate from acetate and ATP. Can also catalyze the reverse reaction.</text>
</comment>
<feature type="active site" description="Proton donor/acceptor" evidence="7">
    <location>
        <position position="145"/>
    </location>
</feature>
<dbReference type="GO" id="GO:0006083">
    <property type="term" value="P:acetate metabolic process"/>
    <property type="evidence" value="ECO:0007669"/>
    <property type="project" value="TreeGrafter"/>
</dbReference>
<dbReference type="AlphaFoldDB" id="A0A2K8NQY7"/>
<organism evidence="9 10">
    <name type="scientific">Entomoplasma freundtii</name>
    <dbReference type="NCBI Taxonomy" id="74700"/>
    <lineage>
        <taxon>Bacteria</taxon>
        <taxon>Bacillati</taxon>
        <taxon>Mycoplasmatota</taxon>
        <taxon>Mollicutes</taxon>
        <taxon>Entomoplasmatales</taxon>
        <taxon>Entomoplasmataceae</taxon>
        <taxon>Entomoplasma</taxon>
    </lineage>
</organism>
<dbReference type="EC" id="2.7.2.1" evidence="7"/>
<feature type="binding site" evidence="7">
    <location>
        <begin position="280"/>
        <end position="282"/>
    </location>
    <ligand>
        <name>ATP</name>
        <dbReference type="ChEBI" id="CHEBI:30616"/>
    </ligand>
</feature>
<dbReference type="GO" id="GO:0006085">
    <property type="term" value="P:acetyl-CoA biosynthetic process"/>
    <property type="evidence" value="ECO:0007669"/>
    <property type="project" value="UniProtKB-UniRule"/>
</dbReference>
<feature type="binding site" evidence="7">
    <location>
        <begin position="329"/>
        <end position="333"/>
    </location>
    <ligand>
        <name>ATP</name>
        <dbReference type="ChEBI" id="CHEBI:30616"/>
    </ligand>
</feature>
<keyword evidence="5 7" id="KW-0418">Kinase</keyword>
<feature type="binding site" evidence="7">
    <location>
        <position position="6"/>
    </location>
    <ligand>
        <name>Mg(2+)</name>
        <dbReference type="ChEBI" id="CHEBI:18420"/>
    </ligand>
</feature>
<comment type="catalytic activity">
    <reaction evidence="7">
        <text>acetate + ATP = acetyl phosphate + ADP</text>
        <dbReference type="Rhea" id="RHEA:11352"/>
        <dbReference type="ChEBI" id="CHEBI:22191"/>
        <dbReference type="ChEBI" id="CHEBI:30089"/>
        <dbReference type="ChEBI" id="CHEBI:30616"/>
        <dbReference type="ChEBI" id="CHEBI:456216"/>
        <dbReference type="EC" id="2.7.2.1"/>
    </reaction>
</comment>
<dbReference type="GO" id="GO:0000287">
    <property type="term" value="F:magnesium ion binding"/>
    <property type="evidence" value="ECO:0007669"/>
    <property type="project" value="UniProtKB-UniRule"/>
</dbReference>
<dbReference type="InterPro" id="IPR043129">
    <property type="entry name" value="ATPase_NBD"/>
</dbReference>
<dbReference type="RefSeq" id="WP_100609185.1">
    <property type="nucleotide sequence ID" value="NZ_CP024962.1"/>
</dbReference>
<feature type="binding site" evidence="7">
    <location>
        <position position="88"/>
    </location>
    <ligand>
        <name>substrate</name>
    </ligand>
</feature>
<evidence type="ECO:0000256" key="3">
    <source>
        <dbReference type="ARBA" id="ARBA00022723"/>
    </source>
</evidence>
<feature type="binding site" evidence="7">
    <location>
        <position position="383"/>
    </location>
    <ligand>
        <name>Mg(2+)</name>
        <dbReference type="ChEBI" id="CHEBI:18420"/>
    </ligand>
</feature>
<comment type="cofactor">
    <cofactor evidence="7">
        <name>Mg(2+)</name>
        <dbReference type="ChEBI" id="CHEBI:18420"/>
    </cofactor>
    <cofactor evidence="7">
        <name>Mn(2+)</name>
        <dbReference type="ChEBI" id="CHEBI:29035"/>
    </cofactor>
    <text evidence="7">Mg(2+). Can also accept Mn(2+).</text>
</comment>
<dbReference type="PANTHER" id="PTHR21060:SF15">
    <property type="entry name" value="ACETATE KINASE-RELATED"/>
    <property type="match status" value="1"/>
</dbReference>
<dbReference type="Gene3D" id="3.30.420.40">
    <property type="match status" value="2"/>
</dbReference>
<dbReference type="HAMAP" id="MF_00020">
    <property type="entry name" value="Acetate_kinase"/>
    <property type="match status" value="1"/>
</dbReference>
<comment type="similarity">
    <text evidence="1 7 8">Belongs to the acetokinase family.</text>
</comment>
<feature type="binding site" evidence="7">
    <location>
        <position position="13"/>
    </location>
    <ligand>
        <name>ATP</name>
        <dbReference type="ChEBI" id="CHEBI:30616"/>
    </ligand>
</feature>
<dbReference type="KEGG" id="efr:EFREU_v1c02020"/>
<dbReference type="EMBL" id="CP024962">
    <property type="protein sequence ID" value="ATZ16229.1"/>
    <property type="molecule type" value="Genomic_DNA"/>
</dbReference>
<feature type="binding site" evidence="7">
    <location>
        <begin position="205"/>
        <end position="209"/>
    </location>
    <ligand>
        <name>ATP</name>
        <dbReference type="ChEBI" id="CHEBI:30616"/>
    </ligand>
</feature>
<gene>
    <name evidence="7 9" type="primary">ackA</name>
    <name evidence="9" type="ORF">EFREU_v1c02020</name>
</gene>
<keyword evidence="3 7" id="KW-0479">Metal-binding</keyword>
<dbReference type="UniPathway" id="UPA00340">
    <property type="reaction ID" value="UER00458"/>
</dbReference>
<feature type="site" description="Transition state stabilizer" evidence="7">
    <location>
        <position position="177"/>
    </location>
</feature>
<keyword evidence="10" id="KW-1185">Reference proteome</keyword>
<protein>
    <recommendedName>
        <fullName evidence="7">Acetate kinase</fullName>
        <ecNumber evidence="7">2.7.2.1</ecNumber>
    </recommendedName>
    <alternativeName>
        <fullName evidence="7">Acetokinase</fullName>
    </alternativeName>
</protein>
<keyword evidence="4 7" id="KW-0547">Nucleotide-binding</keyword>
<dbReference type="PROSITE" id="PS01076">
    <property type="entry name" value="ACETATE_KINASE_2"/>
    <property type="match status" value="1"/>
</dbReference>
<dbReference type="InterPro" id="IPR000890">
    <property type="entry name" value="Aliphatic_acid_kin_short-chain"/>
</dbReference>